<dbReference type="InterPro" id="IPR025151">
    <property type="entry name" value="ELYS_dom"/>
</dbReference>
<dbReference type="EMBL" id="JAUIZM010000009">
    <property type="protein sequence ID" value="KAK1366695.1"/>
    <property type="molecule type" value="Genomic_DNA"/>
</dbReference>
<dbReference type="GO" id="GO:0004842">
    <property type="term" value="F:ubiquitin-protein transferase activity"/>
    <property type="evidence" value="ECO:0007669"/>
    <property type="project" value="InterPro"/>
</dbReference>
<accession>A0AAD8HFY9</accession>
<evidence type="ECO:0000256" key="3">
    <source>
        <dbReference type="PROSITE-ProRule" id="PRU00175"/>
    </source>
</evidence>
<evidence type="ECO:0000256" key="1">
    <source>
        <dbReference type="ARBA" id="ARBA00004123"/>
    </source>
</evidence>
<reference evidence="6" key="2">
    <citation type="submission" date="2023-05" db="EMBL/GenBank/DDBJ databases">
        <authorList>
            <person name="Schelkunov M.I."/>
        </authorList>
    </citation>
    <scope>NUCLEOTIDE SEQUENCE</scope>
    <source>
        <strain evidence="6">Hsosn_3</strain>
        <tissue evidence="6">Leaf</tissue>
    </source>
</reference>
<evidence type="ECO:0000256" key="4">
    <source>
        <dbReference type="SAM" id="MobiDB-lite"/>
    </source>
</evidence>
<comment type="subcellular location">
    <subcellularLocation>
        <location evidence="1">Nucleus</location>
    </subcellularLocation>
</comment>
<dbReference type="PROSITE" id="PS50089">
    <property type="entry name" value="ZF_RING_2"/>
    <property type="match status" value="1"/>
</dbReference>
<comment type="caution">
    <text evidence="6">The sequence shown here is derived from an EMBL/GenBank/DDBJ whole genome shotgun (WGS) entry which is preliminary data.</text>
</comment>
<keyword evidence="3" id="KW-0479">Metal-binding</keyword>
<evidence type="ECO:0000259" key="5">
    <source>
        <dbReference type="PROSITE" id="PS50089"/>
    </source>
</evidence>
<dbReference type="InterPro" id="IPR013083">
    <property type="entry name" value="Znf_RING/FYVE/PHD"/>
</dbReference>
<gene>
    <name evidence="6" type="ORF">POM88_042256</name>
</gene>
<evidence type="ECO:0000256" key="2">
    <source>
        <dbReference type="ARBA" id="ARBA00023242"/>
    </source>
</evidence>
<feature type="domain" description="RING-type" evidence="5">
    <location>
        <begin position="69"/>
        <end position="100"/>
    </location>
</feature>
<name>A0AAD8HFY9_9APIA</name>
<keyword evidence="7" id="KW-1185">Reference proteome</keyword>
<dbReference type="PANTHER" id="PTHR47358:SF2">
    <property type="entry name" value="E3 UBIQUITIN-PROTEIN LIGASE HOS1"/>
    <property type="match status" value="1"/>
</dbReference>
<keyword evidence="2" id="KW-0539">Nucleus</keyword>
<proteinExistence type="predicted"/>
<dbReference type="InterPro" id="IPR001841">
    <property type="entry name" value="Znf_RING"/>
</dbReference>
<protein>
    <submittedName>
        <fullName evidence="6">High expression of osmotically responsive protein 1</fullName>
    </submittedName>
</protein>
<evidence type="ECO:0000313" key="6">
    <source>
        <dbReference type="EMBL" id="KAK1366695.1"/>
    </source>
</evidence>
<feature type="region of interest" description="Disordered" evidence="4">
    <location>
        <begin position="1"/>
        <end position="22"/>
    </location>
</feature>
<feature type="region of interest" description="Disordered" evidence="4">
    <location>
        <begin position="884"/>
        <end position="969"/>
    </location>
</feature>
<dbReference type="InterPro" id="IPR044718">
    <property type="entry name" value="HOS1"/>
</dbReference>
<dbReference type="Proteomes" id="UP001237642">
    <property type="component" value="Unassembled WGS sequence"/>
</dbReference>
<dbReference type="GO" id="GO:0016567">
    <property type="term" value="P:protein ubiquitination"/>
    <property type="evidence" value="ECO:0007669"/>
    <property type="project" value="InterPro"/>
</dbReference>
<dbReference type="Pfam" id="PF13934">
    <property type="entry name" value="ELYS"/>
    <property type="match status" value="1"/>
</dbReference>
<reference evidence="6" key="1">
    <citation type="submission" date="2023-02" db="EMBL/GenBank/DDBJ databases">
        <title>Genome of toxic invasive species Heracleum sosnowskyi carries increased number of genes despite the absence of recent whole-genome duplications.</title>
        <authorList>
            <person name="Schelkunov M."/>
            <person name="Shtratnikova V."/>
            <person name="Makarenko M."/>
            <person name="Klepikova A."/>
            <person name="Omelchenko D."/>
            <person name="Novikova G."/>
            <person name="Obukhova E."/>
            <person name="Bogdanov V."/>
            <person name="Penin A."/>
            <person name="Logacheva M."/>
        </authorList>
    </citation>
    <scope>NUCLEOTIDE SEQUENCE</scope>
    <source>
        <strain evidence="6">Hsosn_3</strain>
        <tissue evidence="6">Leaf</tissue>
    </source>
</reference>
<keyword evidence="3" id="KW-0862">Zinc</keyword>
<dbReference type="GO" id="GO:0008270">
    <property type="term" value="F:zinc ion binding"/>
    <property type="evidence" value="ECO:0007669"/>
    <property type="project" value="UniProtKB-KW"/>
</dbReference>
<dbReference type="Gene3D" id="3.30.40.10">
    <property type="entry name" value="Zinc/RING finger domain, C3HC4 (zinc finger)"/>
    <property type="match status" value="1"/>
</dbReference>
<keyword evidence="3" id="KW-0863">Zinc-finger</keyword>
<feature type="compositionally biased region" description="Basic residues" evidence="4">
    <location>
        <begin position="959"/>
        <end position="969"/>
    </location>
</feature>
<organism evidence="6 7">
    <name type="scientific">Heracleum sosnowskyi</name>
    <dbReference type="NCBI Taxonomy" id="360622"/>
    <lineage>
        <taxon>Eukaryota</taxon>
        <taxon>Viridiplantae</taxon>
        <taxon>Streptophyta</taxon>
        <taxon>Embryophyta</taxon>
        <taxon>Tracheophyta</taxon>
        <taxon>Spermatophyta</taxon>
        <taxon>Magnoliopsida</taxon>
        <taxon>eudicotyledons</taxon>
        <taxon>Gunneridae</taxon>
        <taxon>Pentapetalae</taxon>
        <taxon>asterids</taxon>
        <taxon>campanulids</taxon>
        <taxon>Apiales</taxon>
        <taxon>Apiaceae</taxon>
        <taxon>Apioideae</taxon>
        <taxon>apioid superclade</taxon>
        <taxon>Tordylieae</taxon>
        <taxon>Tordyliinae</taxon>
        <taxon>Heracleum</taxon>
    </lineage>
</organism>
<dbReference type="AlphaFoldDB" id="A0AAD8HFY9"/>
<dbReference type="GO" id="GO:0005634">
    <property type="term" value="C:nucleus"/>
    <property type="evidence" value="ECO:0007669"/>
    <property type="project" value="UniProtKB-SubCell"/>
</dbReference>
<evidence type="ECO:0000313" key="7">
    <source>
        <dbReference type="Proteomes" id="UP001237642"/>
    </source>
</evidence>
<dbReference type="PANTHER" id="PTHR47358">
    <property type="entry name" value="E3 UBIQUITIN-PROTEIN LIGASE HOS1"/>
    <property type="match status" value="1"/>
</dbReference>
<sequence>METTTTNFNGAASNLHSPTAAPTSKPRLLNYTCDKVQRALEHLASIELLDLCNEAKVERCRAPRDLSSCGRAVESVLNTCGHASLCPECSQRCDSCPICRIPVSKSGNRLRLRLYYECIEAGLISKRCDDRFQDKEEAEQQLTADVERLYSLFDVAIENNLVSLICHYVTDVCMDESAVSSDPIVAFLLDEVVVKDWCKRIFRIIVAELHKIYNLTIQEMKESVSSLLRYSVKLAGISNVLEVLESSFKGSLSAQFHDLHQLQECVINTKQHMEMLIWCIRHDFLENVRPRHKSYASWRSIVHERKAAAIERSWPDSINQFAETTLNCGSTLFIEEALKNIDIEDEILNHVGEKSEIASLQKEGFYPKIDGLTGHYPFENLRAGIDSLFLHGSSDMVLAKHAIFLYYLFDRQWSLHDHEWRHIVDDFAATFSITRHSLLESLTFYLLDDYTDEALQEACSILPEISGPTTHPKVAQVLLERQNPDAAFMVLRWSGRDGGAELVSLSEAVTAVRVRVECGLLTEAFMCQRMLCSKIKKLKLRHETSWNASNVLKDDSQTWMNWVETLVTEICCLCIRRKLVDRIIELPWDSDEEKYLHKCLYDFAVNEPLSPTGSLLVVFYLQRYRYVEAHQVDRKLQSLEQDFISNNSVSEEVLSKFRLASQWRAGLVDKSIELLPEVQQQLLRDGKLPELNPSANEIDFPATSEPKGQETILSSLLVPPAAKYPFVSGGEIGTPFLDPLFSETPSKVIGSLAHSGLKKYGSTLNSEVSLFDNARRIHKSMNGYSKDLKSNDISSSATRATSVIATPLKDFNRSSLRNPGKSQFRAEQLSYISLEKDKNKFTNQFQNASQSQYSRTVAADTVNSSFSSRGLFRDSAQEMYLTVSGNHGQLDRPNKNPAGSPGDLMDVSWSHEEKDTSTEDASANGGLRWRSDDTSEDDEQQNPFPNGFGGNGGNNTSMRRARRSRFSMK</sequence>